<sequence>MDGVGAMKSKVLMVIGCILALVAIAIYSFVESDGARIVVAGASAALWIAIALGIVFRLIRTMRGKKIRTAFSPVVGAADTYQSLLLGRPTTAESSVALTEHINTDKFTSGP</sequence>
<dbReference type="Proteomes" id="UP000246303">
    <property type="component" value="Unassembled WGS sequence"/>
</dbReference>
<keyword evidence="3" id="KW-1185">Reference proteome</keyword>
<evidence type="ECO:0000256" key="1">
    <source>
        <dbReference type="SAM" id="Phobius"/>
    </source>
</evidence>
<evidence type="ECO:0000313" key="2">
    <source>
        <dbReference type="EMBL" id="PXA64079.1"/>
    </source>
</evidence>
<comment type="caution">
    <text evidence="2">The sequence shown here is derived from an EMBL/GenBank/DDBJ whole genome shotgun (WGS) entry which is preliminary data.</text>
</comment>
<keyword evidence="1" id="KW-0812">Transmembrane</keyword>
<name>A0A2V3DNM5_9MICC</name>
<organism evidence="2 3">
    <name type="scientific">Arthrobacter psychrochitiniphilus</name>
    <dbReference type="NCBI Taxonomy" id="291045"/>
    <lineage>
        <taxon>Bacteria</taxon>
        <taxon>Bacillati</taxon>
        <taxon>Actinomycetota</taxon>
        <taxon>Actinomycetes</taxon>
        <taxon>Micrococcales</taxon>
        <taxon>Micrococcaceae</taxon>
        <taxon>Arthrobacter</taxon>
    </lineage>
</organism>
<feature type="transmembrane region" description="Helical" evidence="1">
    <location>
        <begin position="36"/>
        <end position="59"/>
    </location>
</feature>
<dbReference type="EMBL" id="QHLZ01000016">
    <property type="protein sequence ID" value="PXA64079.1"/>
    <property type="molecule type" value="Genomic_DNA"/>
</dbReference>
<reference evidence="2 3" key="1">
    <citation type="submission" date="2018-05" db="EMBL/GenBank/DDBJ databases">
        <title>Genetic diversity of glacier-inhabiting Cryobacterium bacteria in China and description of Cryobacterium mengkeensis sp. nov. and Arthrobacter glacialis sp. nov.</title>
        <authorList>
            <person name="Liu Q."/>
            <person name="Xin Y.-H."/>
        </authorList>
    </citation>
    <scope>NUCLEOTIDE SEQUENCE [LARGE SCALE GENOMIC DNA]</scope>
    <source>
        <strain evidence="2 3">GP3</strain>
    </source>
</reference>
<protein>
    <submittedName>
        <fullName evidence="2">Uncharacterized protein</fullName>
    </submittedName>
</protein>
<keyword evidence="1" id="KW-0472">Membrane</keyword>
<accession>A0A2V3DNM5</accession>
<keyword evidence="1" id="KW-1133">Transmembrane helix</keyword>
<evidence type="ECO:0000313" key="3">
    <source>
        <dbReference type="Proteomes" id="UP000246303"/>
    </source>
</evidence>
<dbReference type="AlphaFoldDB" id="A0A2V3DNM5"/>
<feature type="transmembrane region" description="Helical" evidence="1">
    <location>
        <begin position="12"/>
        <end position="30"/>
    </location>
</feature>
<proteinExistence type="predicted"/>
<gene>
    <name evidence="2" type="ORF">CVS29_17065</name>
</gene>